<feature type="compositionally biased region" description="Basic and acidic residues" evidence="1">
    <location>
        <begin position="605"/>
        <end position="614"/>
    </location>
</feature>
<reference evidence="3" key="2">
    <citation type="submission" date="2022-06" db="UniProtKB">
        <authorList>
            <consortium name="EnsemblMetazoa"/>
        </authorList>
    </citation>
    <scope>IDENTIFICATION</scope>
    <source>
        <strain evidence="3">PS312</strain>
    </source>
</reference>
<dbReference type="SMART" id="SM00463">
    <property type="entry name" value="SMR"/>
    <property type="match status" value="1"/>
</dbReference>
<dbReference type="OrthoDB" id="3231855at2759"/>
<dbReference type="InterPro" id="IPR027417">
    <property type="entry name" value="P-loop_NTPase"/>
</dbReference>
<name>A0A8R1YMR8_PRIPA</name>
<feature type="region of interest" description="Disordered" evidence="1">
    <location>
        <begin position="605"/>
        <end position="624"/>
    </location>
</feature>
<dbReference type="PROSITE" id="PS50828">
    <property type="entry name" value="SMR"/>
    <property type="match status" value="1"/>
</dbReference>
<dbReference type="Pfam" id="PF13671">
    <property type="entry name" value="AAA_33"/>
    <property type="match status" value="1"/>
</dbReference>
<evidence type="ECO:0000313" key="4">
    <source>
        <dbReference type="Proteomes" id="UP000005239"/>
    </source>
</evidence>
<dbReference type="SUPFAM" id="SSF160443">
    <property type="entry name" value="SMR domain-like"/>
    <property type="match status" value="1"/>
</dbReference>
<evidence type="ECO:0000256" key="1">
    <source>
        <dbReference type="SAM" id="MobiDB-lite"/>
    </source>
</evidence>
<feature type="domain" description="Smr" evidence="2">
    <location>
        <begin position="841"/>
        <end position="915"/>
    </location>
</feature>
<feature type="compositionally biased region" description="Polar residues" evidence="1">
    <location>
        <begin position="615"/>
        <end position="624"/>
    </location>
</feature>
<dbReference type="InterPro" id="IPR002625">
    <property type="entry name" value="Smr_dom"/>
</dbReference>
<gene>
    <name evidence="3" type="primary">WBGene00110965</name>
</gene>
<dbReference type="InterPro" id="IPR036063">
    <property type="entry name" value="Smr_dom_sf"/>
</dbReference>
<keyword evidence="4" id="KW-1185">Reference proteome</keyword>
<evidence type="ECO:0000259" key="2">
    <source>
        <dbReference type="PROSITE" id="PS50828"/>
    </source>
</evidence>
<protein>
    <recommendedName>
        <fullName evidence="2">Smr domain-containing protein</fullName>
    </recommendedName>
</protein>
<dbReference type="Gene3D" id="3.30.1370.110">
    <property type="match status" value="1"/>
</dbReference>
<dbReference type="PANTHER" id="PTHR13308">
    <property type="entry name" value="NEDD4-BINDING PROTEIN 2-LIKE 1"/>
    <property type="match status" value="1"/>
</dbReference>
<evidence type="ECO:0000313" key="3">
    <source>
        <dbReference type="EnsemblMetazoa" id="PPA21411.1"/>
    </source>
</evidence>
<feature type="compositionally biased region" description="Low complexity" evidence="1">
    <location>
        <begin position="491"/>
        <end position="501"/>
    </location>
</feature>
<feature type="compositionally biased region" description="Pro residues" evidence="1">
    <location>
        <begin position="287"/>
        <end position="300"/>
    </location>
</feature>
<dbReference type="AlphaFoldDB" id="A0A8R1YMR8"/>
<dbReference type="InterPro" id="IPR026302">
    <property type="entry name" value="NEDD4-bd_p2"/>
</dbReference>
<sequence length="915" mass="100657">FCTAMSRRQQHMQCFDGLAPLSDIKKCIKHGHSVMILMRGPPGCGKTHLAEELLTYRTLDDDDTRKPVILSTDKFFLTPAGRYAFDHTHLDEFHRKNQAEARAAMENNQSPVIVDNTNMQLAHMKPYINFALKSCYEIYVLEPATPWRSDPRELAKRNKHFVKELDVERMLASYEPIPCFADLLKPAVFVVNRIAFSDDESSEEEDRPQVVQQLQLLQLETIRPLTVSVAPSTMAQPAASNTASPSASALNSLTSSLPPGLFSPQSTLQPAQQQPLQQLQPPGLFSPQPPPPPQQQPTPTPIFSLAHEPLISVHQRSVACQATPGIGLWMEMNGEPPAAVGELCCAVDGAERVAQRRRGAPSADAVTDAARPAPSTVAAFAAAFPTVPAEDVEHYASEWPAGQYADLLLAMGYEMDHTAPIPWTEDADGHARARKGRHKETVQGGFTVAEKEGPLSAPATPQRQTTIRTQQRHLKRGRGEGCGVPAEDRSSSSASLSTSHTYSEEKLEPLAAAFTDDDEAIVLDVKQPIKNILELFFGHQSGKEDVHVPMWLLRLLHRCARGDRLTRGAVYHEDFPSIDLSGLDDEEATMQQQLRNDEEIARRMHAEEKREQARSRSSSPTDSFTADQIKRVRMLRAKYPAADPERIADLFKDMGFDVTLTLSVLAEQFGQAAPGPAHTLPTPVYAPASPTLMSVAGASSSSVSRSSSSTANFATAAAASVQPSLAYGQFRPLQQLQRCGAPPTHLNNGRITDVGRMAAANGAGKTQEENREDFQALHEKRADRQRQLDEALKKAQCVKDPHARGYYGQEARRAKEARIAVEEEIAALAQQWNSFLNCDTIDLHFLLADQAMALLREKIDECKRGRGSRRLTVITGSGNNSLGGRPEIKSRVVAMCTTQGYKYHHNNNGCIIINL</sequence>
<organism evidence="3 4">
    <name type="scientific">Pristionchus pacificus</name>
    <name type="common">Parasitic nematode worm</name>
    <dbReference type="NCBI Taxonomy" id="54126"/>
    <lineage>
        <taxon>Eukaryota</taxon>
        <taxon>Metazoa</taxon>
        <taxon>Ecdysozoa</taxon>
        <taxon>Nematoda</taxon>
        <taxon>Chromadorea</taxon>
        <taxon>Rhabditida</taxon>
        <taxon>Rhabditina</taxon>
        <taxon>Diplogasteromorpha</taxon>
        <taxon>Diplogasteroidea</taxon>
        <taxon>Neodiplogasteridae</taxon>
        <taxon>Pristionchus</taxon>
    </lineage>
</organism>
<proteinExistence type="predicted"/>
<dbReference type="SUPFAM" id="SSF52540">
    <property type="entry name" value="P-loop containing nucleoside triphosphate hydrolases"/>
    <property type="match status" value="1"/>
</dbReference>
<reference evidence="4" key="1">
    <citation type="journal article" date="2008" name="Nat. Genet.">
        <title>The Pristionchus pacificus genome provides a unique perspective on nematode lifestyle and parasitism.</title>
        <authorList>
            <person name="Dieterich C."/>
            <person name="Clifton S.W."/>
            <person name="Schuster L.N."/>
            <person name="Chinwalla A."/>
            <person name="Delehaunty K."/>
            <person name="Dinkelacker I."/>
            <person name="Fulton L."/>
            <person name="Fulton R."/>
            <person name="Godfrey J."/>
            <person name="Minx P."/>
            <person name="Mitreva M."/>
            <person name="Roeseler W."/>
            <person name="Tian H."/>
            <person name="Witte H."/>
            <person name="Yang S.P."/>
            <person name="Wilson R.K."/>
            <person name="Sommer R.J."/>
        </authorList>
    </citation>
    <scope>NUCLEOTIDE SEQUENCE [LARGE SCALE GENOMIC DNA]</scope>
    <source>
        <strain evidence="4">PS312</strain>
    </source>
</reference>
<dbReference type="PANTHER" id="PTHR13308:SF40">
    <property type="entry name" value="NEDD4-BINDING PROTEIN 2-LIKE 1"/>
    <property type="match status" value="1"/>
</dbReference>
<feature type="region of interest" description="Disordered" evidence="1">
    <location>
        <begin position="237"/>
        <end position="302"/>
    </location>
</feature>
<feature type="compositionally biased region" description="Low complexity" evidence="1">
    <location>
        <begin position="460"/>
        <end position="469"/>
    </location>
</feature>
<dbReference type="Gene3D" id="3.40.50.300">
    <property type="entry name" value="P-loop containing nucleotide triphosphate hydrolases"/>
    <property type="match status" value="1"/>
</dbReference>
<accession>A0A8R1YMR8</accession>
<feature type="region of interest" description="Disordered" evidence="1">
    <location>
        <begin position="452"/>
        <end position="502"/>
    </location>
</feature>
<feature type="compositionally biased region" description="Low complexity" evidence="1">
    <location>
        <begin position="237"/>
        <end position="286"/>
    </location>
</feature>
<dbReference type="EnsemblMetazoa" id="PPA21411.1">
    <property type="protein sequence ID" value="PPA21411.1"/>
    <property type="gene ID" value="WBGene00110965"/>
</dbReference>
<dbReference type="Proteomes" id="UP000005239">
    <property type="component" value="Unassembled WGS sequence"/>
</dbReference>